<dbReference type="PIRSF" id="PIRSF000136">
    <property type="entry name" value="LGO_GLO"/>
    <property type="match status" value="1"/>
</dbReference>
<evidence type="ECO:0000313" key="5">
    <source>
        <dbReference type="Proteomes" id="UP001415169"/>
    </source>
</evidence>
<dbReference type="InterPro" id="IPR016171">
    <property type="entry name" value="Vanillyl_alc_oxidase_C-sub2"/>
</dbReference>
<dbReference type="Proteomes" id="UP001415169">
    <property type="component" value="Unassembled WGS sequence"/>
</dbReference>
<comment type="caution">
    <text evidence="4">The sequence shown here is derived from an EMBL/GenBank/DDBJ whole genome shotgun (WGS) entry which is preliminary data.</text>
</comment>
<feature type="compositionally biased region" description="Low complexity" evidence="2">
    <location>
        <begin position="11"/>
        <end position="20"/>
    </location>
</feature>
<accession>A0ABP7ZI30</accession>
<keyword evidence="1" id="KW-0560">Oxidoreductase</keyword>
<dbReference type="Gene3D" id="3.30.70.2520">
    <property type="match status" value="1"/>
</dbReference>
<evidence type="ECO:0000256" key="1">
    <source>
        <dbReference type="ARBA" id="ARBA00023002"/>
    </source>
</evidence>
<dbReference type="InterPro" id="IPR016169">
    <property type="entry name" value="FAD-bd_PCMH_sub2"/>
</dbReference>
<reference evidence="4" key="1">
    <citation type="journal article" date="2014" name="Int. J. Syst. Evol. Microbiol.">
        <title>Complete genome of a new Firmicutes species belonging to the dominant human colonic microbiota ('Ruminococcus bicirculans') reveals two chromosomes and a selective capacity to utilize plant glucans.</title>
        <authorList>
            <consortium name="NISC Comparative Sequencing Program"/>
            <person name="Wegmann U."/>
            <person name="Louis P."/>
            <person name="Goesmann A."/>
            <person name="Henrissat B."/>
            <person name="Duncan S.H."/>
            <person name="Flint H.J."/>
        </authorList>
    </citation>
    <scope>NUCLEOTIDE SEQUENCE</scope>
    <source>
        <strain evidence="4">JCM 17590</strain>
    </source>
</reference>
<dbReference type="SUPFAM" id="SSF56176">
    <property type="entry name" value="FAD-binding/transporter-associated domain-like"/>
    <property type="match status" value="1"/>
</dbReference>
<feature type="domain" description="FAD-binding PCMH-type" evidence="3">
    <location>
        <begin position="38"/>
        <end position="208"/>
    </location>
</feature>
<dbReference type="NCBIfam" id="TIGR01679">
    <property type="entry name" value="bact_FAD_ox"/>
    <property type="match status" value="1"/>
</dbReference>
<name>A0ABP7ZI30_9MICO</name>
<evidence type="ECO:0000259" key="3">
    <source>
        <dbReference type="PROSITE" id="PS51387"/>
    </source>
</evidence>
<dbReference type="Gene3D" id="1.10.45.10">
    <property type="entry name" value="Vanillyl-alcohol Oxidase, Chain A, domain 4"/>
    <property type="match status" value="1"/>
</dbReference>
<keyword evidence="5" id="KW-1185">Reference proteome</keyword>
<dbReference type="InterPro" id="IPR016166">
    <property type="entry name" value="FAD-bd_PCMH"/>
</dbReference>
<dbReference type="EMBL" id="BAABBV010000001">
    <property type="protein sequence ID" value="GAA4158795.1"/>
    <property type="molecule type" value="Genomic_DNA"/>
</dbReference>
<dbReference type="InterPro" id="IPR036318">
    <property type="entry name" value="FAD-bd_PCMH-like_sf"/>
</dbReference>
<dbReference type="Pfam" id="PF01565">
    <property type="entry name" value="FAD_binding_4"/>
    <property type="match status" value="1"/>
</dbReference>
<feature type="compositionally biased region" description="Pro residues" evidence="2">
    <location>
        <begin position="1"/>
        <end position="10"/>
    </location>
</feature>
<proteinExistence type="predicted"/>
<dbReference type="InterPro" id="IPR007173">
    <property type="entry name" value="ALO_C"/>
</dbReference>
<organism evidence="4 5">
    <name type="scientific">Gryllotalpicola daejeonensis</name>
    <dbReference type="NCBI Taxonomy" id="993087"/>
    <lineage>
        <taxon>Bacteria</taxon>
        <taxon>Bacillati</taxon>
        <taxon>Actinomycetota</taxon>
        <taxon>Actinomycetes</taxon>
        <taxon>Micrococcales</taxon>
        <taxon>Microbacteriaceae</taxon>
        <taxon>Gryllotalpicola</taxon>
    </lineage>
</organism>
<evidence type="ECO:0000313" key="4">
    <source>
        <dbReference type="EMBL" id="GAA4158795.1"/>
    </source>
</evidence>
<dbReference type="InterPro" id="IPR016167">
    <property type="entry name" value="FAD-bd_PCMH_sub1"/>
</dbReference>
<protein>
    <submittedName>
        <fullName evidence="4">D-arabinono-1,4-lactone oxidase</fullName>
    </submittedName>
</protein>
<feature type="region of interest" description="Disordered" evidence="2">
    <location>
        <begin position="1"/>
        <end position="28"/>
    </location>
</feature>
<dbReference type="PANTHER" id="PTHR43762">
    <property type="entry name" value="L-GULONOLACTONE OXIDASE"/>
    <property type="match status" value="1"/>
</dbReference>
<sequence>MTAPTPPSAPPTAGGLAAAEGRPKALRAPEWRNWSRAESARPIRIETPSTPDAVQRAVQAAARQALTIKAIGAGHSFTGIAVAEGVQLLLDRLSGVVAVDEASGRVTLAAGTRLWQLPKLLAPYGLALQNMGDIDRQTIAGATSTGTHGTGGSFGGLATQITGLTLVTGAGELLRISETENAELLPAARIGLGALGIVVDVTIQCVPAFSLQAVERPEPLPEVLDGYLERSAAADHFEFYWFPHTQLALTKTNTRLPADAPKQPLNPVGRWIDDELMANGLYRGLCALATLTPAMVPSVNRLAGRLTGDRSFTDASHRVFVTNRTVRFRELEYALPRAAVPEALRELDRLIERRGWRVSFPVEVRSAASDDTWLSTAYGRATGYIAVHRYYRETRPDQLEYFTEVEKIMVAAGGRPHWGKLHTRDAEFFAGAYPRFGEFLAVRDRLDPGRLFRNPYLDRVLGE</sequence>
<dbReference type="PANTHER" id="PTHR43762:SF1">
    <property type="entry name" value="D-ARABINONO-1,4-LACTONE OXIDASE"/>
    <property type="match status" value="1"/>
</dbReference>
<dbReference type="Pfam" id="PF04030">
    <property type="entry name" value="ALO"/>
    <property type="match status" value="1"/>
</dbReference>
<reference evidence="4" key="2">
    <citation type="submission" date="2023-12" db="EMBL/GenBank/DDBJ databases">
        <authorList>
            <person name="Sun Q."/>
            <person name="Inoue M."/>
        </authorList>
    </citation>
    <scope>NUCLEOTIDE SEQUENCE</scope>
    <source>
        <strain evidence="4">JCM 17590</strain>
    </source>
</reference>
<gene>
    <name evidence="4" type="ORF">GCM10022286_12240</name>
</gene>
<evidence type="ECO:0000256" key="2">
    <source>
        <dbReference type="SAM" id="MobiDB-lite"/>
    </source>
</evidence>
<dbReference type="InterPro" id="IPR010031">
    <property type="entry name" value="FAD_lactone_oxidase-like"/>
</dbReference>
<dbReference type="InterPro" id="IPR006094">
    <property type="entry name" value="Oxid_FAD_bind_N"/>
</dbReference>
<dbReference type="Gene3D" id="3.30.43.10">
    <property type="entry name" value="Uridine Diphospho-n-acetylenolpyruvylglucosamine Reductase, domain 2"/>
    <property type="match status" value="1"/>
</dbReference>
<dbReference type="Gene3D" id="3.30.465.10">
    <property type="match status" value="1"/>
</dbReference>
<dbReference type="PROSITE" id="PS51387">
    <property type="entry name" value="FAD_PCMH"/>
    <property type="match status" value="1"/>
</dbReference>